<dbReference type="EMBL" id="CP045893">
    <property type="protein sequence ID" value="QQP54190.1"/>
    <property type="molecule type" value="Genomic_DNA"/>
</dbReference>
<dbReference type="OrthoDB" id="5873264at2759"/>
<proteinExistence type="predicted"/>
<evidence type="ECO:0000256" key="2">
    <source>
        <dbReference type="ARBA" id="ARBA00023163"/>
    </source>
</evidence>
<accession>A0A7T8KE15</accession>
<dbReference type="Gene3D" id="1.10.565.10">
    <property type="entry name" value="Retinoid X Receptor"/>
    <property type="match status" value="1"/>
</dbReference>
<sequence length="131" mass="14130">MRPGRLHQDPSPLKAIPLWQAPPSSPSLRTVSSAVIEQLFFIRLVGKTPIETLIRDMLLCGTAFQWPLSPASLSPNLLSTRRSVSPNHQNTQQQPLSSTNNSSAPPSPGANEGSTRAHNNPSPPSTNHHSS</sequence>
<dbReference type="InterPro" id="IPR035500">
    <property type="entry name" value="NHR-like_dom_sf"/>
</dbReference>
<dbReference type="SUPFAM" id="SSF48508">
    <property type="entry name" value="Nuclear receptor ligand-binding domain"/>
    <property type="match status" value="1"/>
</dbReference>
<reference evidence="6" key="1">
    <citation type="submission" date="2021-01" db="EMBL/GenBank/DDBJ databases">
        <title>Caligus Genome Assembly.</title>
        <authorList>
            <person name="Gallardo-Escarate C."/>
        </authorList>
    </citation>
    <scope>NUCLEOTIDE SEQUENCE [LARGE SCALE GENOMIC DNA]</scope>
</reference>
<keyword evidence="2" id="KW-0804">Transcription</keyword>
<keyword evidence="6" id="KW-1185">Reference proteome</keyword>
<name>A0A7T8KE15_CALRO</name>
<keyword evidence="3 5" id="KW-0675">Receptor</keyword>
<feature type="region of interest" description="Disordered" evidence="4">
    <location>
        <begin position="71"/>
        <end position="131"/>
    </location>
</feature>
<evidence type="ECO:0000313" key="6">
    <source>
        <dbReference type="Proteomes" id="UP000595437"/>
    </source>
</evidence>
<gene>
    <name evidence="5" type="ORF">FKW44_006942</name>
</gene>
<organism evidence="5 6">
    <name type="scientific">Caligus rogercresseyi</name>
    <name type="common">Sea louse</name>
    <dbReference type="NCBI Taxonomy" id="217165"/>
    <lineage>
        <taxon>Eukaryota</taxon>
        <taxon>Metazoa</taxon>
        <taxon>Ecdysozoa</taxon>
        <taxon>Arthropoda</taxon>
        <taxon>Crustacea</taxon>
        <taxon>Multicrustacea</taxon>
        <taxon>Hexanauplia</taxon>
        <taxon>Copepoda</taxon>
        <taxon>Siphonostomatoida</taxon>
        <taxon>Caligidae</taxon>
        <taxon>Caligus</taxon>
    </lineage>
</organism>
<keyword evidence="1" id="KW-0805">Transcription regulation</keyword>
<evidence type="ECO:0000256" key="4">
    <source>
        <dbReference type="SAM" id="MobiDB-lite"/>
    </source>
</evidence>
<dbReference type="AlphaFoldDB" id="A0A7T8KE15"/>
<dbReference type="Proteomes" id="UP000595437">
    <property type="component" value="Chromosome 4"/>
</dbReference>
<evidence type="ECO:0000313" key="5">
    <source>
        <dbReference type="EMBL" id="QQP54190.1"/>
    </source>
</evidence>
<protein>
    <submittedName>
        <fullName evidence="5">Steroid receptor sevenup_ isoforms B/Clike</fullName>
    </submittedName>
</protein>
<evidence type="ECO:0000256" key="1">
    <source>
        <dbReference type="ARBA" id="ARBA00023015"/>
    </source>
</evidence>
<feature type="compositionally biased region" description="Polar residues" evidence="4">
    <location>
        <begin position="80"/>
        <end position="96"/>
    </location>
</feature>
<evidence type="ECO:0000256" key="3">
    <source>
        <dbReference type="ARBA" id="ARBA00023170"/>
    </source>
</evidence>
<feature type="compositionally biased region" description="Low complexity" evidence="4">
    <location>
        <begin position="97"/>
        <end position="131"/>
    </location>
</feature>
<feature type="region of interest" description="Disordered" evidence="4">
    <location>
        <begin position="1"/>
        <end position="24"/>
    </location>
</feature>